<keyword evidence="4 7" id="KW-0406">Ion transport</keyword>
<evidence type="ECO:0000256" key="4">
    <source>
        <dbReference type="ARBA" id="ARBA00023065"/>
    </source>
</evidence>
<dbReference type="HAMAP" id="MF_01416">
    <property type="entry name" value="ATP_synth_delta_bact"/>
    <property type="match status" value="1"/>
</dbReference>
<comment type="function">
    <text evidence="7">F(1)F(0) ATP synthase produces ATP from ADP in the presence of a proton or sodium gradient. F-type ATPases consist of two structural domains, F(1) containing the extramembraneous catalytic core and F(0) containing the membrane proton channel, linked together by a central stalk and a peripheral stalk. During catalysis, ATP synthesis in the catalytic domain of F(1) is coupled via a rotary mechanism of the central stalk subunits to proton translocation.</text>
</comment>
<proteinExistence type="inferred from homology"/>
<evidence type="ECO:0000256" key="7">
    <source>
        <dbReference type="HAMAP-Rule" id="MF_01416"/>
    </source>
</evidence>
<sequence>MAESVTIARPYAEAVFRLAREGKTLAQWSDTLKLLATIAKDPEMVQCMGNPELSSEQLTQLFVSLSKGEGNQDLVGFVRVLAENDRLVLLPQIQELYEQLKGAEEGIKEAVIYSAFPLDDAQVKNLMGQLESHFQSKLQPRVVVDQALIGGVKVAVGDQVLDASVRGKLEAMATALKN</sequence>
<comment type="subcellular location">
    <subcellularLocation>
        <location evidence="7">Cell membrane</location>
        <topology evidence="7">Peripheral membrane protein</topology>
    </subcellularLocation>
    <subcellularLocation>
        <location evidence="1">Membrane</location>
    </subcellularLocation>
</comment>
<organism evidence="8 9">
    <name type="scientific">Azospira inquinata</name>
    <dbReference type="NCBI Taxonomy" id="2785627"/>
    <lineage>
        <taxon>Bacteria</taxon>
        <taxon>Pseudomonadati</taxon>
        <taxon>Pseudomonadota</taxon>
        <taxon>Betaproteobacteria</taxon>
        <taxon>Rhodocyclales</taxon>
        <taxon>Rhodocyclaceae</taxon>
        <taxon>Azospira</taxon>
    </lineage>
</organism>
<comment type="function">
    <text evidence="7">This protein is part of the stalk that links CF(0) to CF(1). It either transmits conformational changes from CF(0) to CF(1) or is implicated in proton conduction.</text>
</comment>
<dbReference type="Proteomes" id="UP000683428">
    <property type="component" value="Chromosome"/>
</dbReference>
<evidence type="ECO:0000256" key="3">
    <source>
        <dbReference type="ARBA" id="ARBA00022781"/>
    </source>
</evidence>
<evidence type="ECO:0000256" key="1">
    <source>
        <dbReference type="ARBA" id="ARBA00004370"/>
    </source>
</evidence>
<evidence type="ECO:0000313" key="9">
    <source>
        <dbReference type="Proteomes" id="UP000683428"/>
    </source>
</evidence>
<protein>
    <recommendedName>
        <fullName evidence="7">ATP synthase subunit delta</fullName>
    </recommendedName>
    <alternativeName>
        <fullName evidence="7">ATP synthase F(1) sector subunit delta</fullName>
    </alternativeName>
    <alternativeName>
        <fullName evidence="7">F-type ATPase subunit delta</fullName>
        <shortName evidence="7">F-ATPase subunit delta</shortName>
    </alternativeName>
</protein>
<comment type="similarity">
    <text evidence="7">Belongs to the ATPase delta chain family.</text>
</comment>
<keyword evidence="7" id="KW-0139">CF(1)</keyword>
<dbReference type="RefSeq" id="WP_216130502.1">
    <property type="nucleotide sequence ID" value="NZ_CP064782.1"/>
</dbReference>
<accession>A0A975XVZ7</accession>
<dbReference type="GO" id="GO:0005886">
    <property type="term" value="C:plasma membrane"/>
    <property type="evidence" value="ECO:0007669"/>
    <property type="project" value="UniProtKB-SubCell"/>
</dbReference>
<dbReference type="GO" id="GO:0046933">
    <property type="term" value="F:proton-transporting ATP synthase activity, rotational mechanism"/>
    <property type="evidence" value="ECO:0007669"/>
    <property type="project" value="UniProtKB-UniRule"/>
</dbReference>
<evidence type="ECO:0000256" key="2">
    <source>
        <dbReference type="ARBA" id="ARBA00022448"/>
    </source>
</evidence>
<dbReference type="AlphaFoldDB" id="A0A975XVZ7"/>
<keyword evidence="7" id="KW-1003">Cell membrane</keyword>
<dbReference type="GO" id="GO:0045259">
    <property type="term" value="C:proton-transporting ATP synthase complex"/>
    <property type="evidence" value="ECO:0007669"/>
    <property type="project" value="UniProtKB-KW"/>
</dbReference>
<dbReference type="KEGG" id="aiq:Azoinq_07255"/>
<dbReference type="Pfam" id="PF00213">
    <property type="entry name" value="OSCP"/>
    <property type="match status" value="1"/>
</dbReference>
<dbReference type="NCBIfam" id="TIGR01145">
    <property type="entry name" value="ATP_synt_delta"/>
    <property type="match status" value="1"/>
</dbReference>
<reference evidence="8" key="1">
    <citation type="submission" date="2020-11" db="EMBL/GenBank/DDBJ databases">
        <title>Azospira inquinata sp. nov.</title>
        <authorList>
            <person name="Moe W.M."/>
            <person name="Mikes M.C."/>
        </authorList>
    </citation>
    <scope>NUCLEOTIDE SEQUENCE</scope>
    <source>
        <strain evidence="8">Azo-3</strain>
    </source>
</reference>
<dbReference type="EMBL" id="CP064782">
    <property type="protein sequence ID" value="QWT50372.1"/>
    <property type="molecule type" value="Genomic_DNA"/>
</dbReference>
<keyword evidence="6 7" id="KW-0066">ATP synthesis</keyword>
<gene>
    <name evidence="7" type="primary">atpH</name>
    <name evidence="8" type="ORF">Azoinq_07255</name>
</gene>
<dbReference type="PANTHER" id="PTHR11910">
    <property type="entry name" value="ATP SYNTHASE DELTA CHAIN"/>
    <property type="match status" value="1"/>
</dbReference>
<evidence type="ECO:0000313" key="8">
    <source>
        <dbReference type="EMBL" id="QWT50372.1"/>
    </source>
</evidence>
<dbReference type="NCBIfam" id="NF004402">
    <property type="entry name" value="PRK05758.2-2"/>
    <property type="match status" value="1"/>
</dbReference>
<evidence type="ECO:0000256" key="5">
    <source>
        <dbReference type="ARBA" id="ARBA00023136"/>
    </source>
</evidence>
<keyword evidence="2 7" id="KW-0813">Transport</keyword>
<evidence type="ECO:0000256" key="6">
    <source>
        <dbReference type="ARBA" id="ARBA00023310"/>
    </source>
</evidence>
<name>A0A975XVZ7_9RHOO</name>
<keyword evidence="3 7" id="KW-0375">Hydrogen ion transport</keyword>
<keyword evidence="5 7" id="KW-0472">Membrane</keyword>
<dbReference type="InterPro" id="IPR000711">
    <property type="entry name" value="ATPase_OSCP/dsu"/>
</dbReference>
<keyword evidence="9" id="KW-1185">Reference proteome</keyword>